<dbReference type="GO" id="GO:0019835">
    <property type="term" value="P:cytolysis"/>
    <property type="evidence" value="ECO:0007669"/>
    <property type="project" value="InterPro"/>
</dbReference>
<dbReference type="PRINTS" id="PR01300">
    <property type="entry name" value="PYOCINKILLER"/>
</dbReference>
<dbReference type="AlphaFoldDB" id="A0A2R4PEG9"/>
<geneLocation type="plasmid" evidence="9">
    <name>pAMA1416</name>
</geneLocation>
<keyword evidence="3" id="KW-0540">Nuclease</keyword>
<evidence type="ECO:0000256" key="6">
    <source>
        <dbReference type="ARBA" id="ARBA00023022"/>
    </source>
</evidence>
<protein>
    <submittedName>
        <fullName evidence="9">Colicin/pyosin nuclease family protein</fullName>
    </submittedName>
</protein>
<dbReference type="SUPFAM" id="SSF54060">
    <property type="entry name" value="His-Me finger endonucleases"/>
    <property type="match status" value="1"/>
</dbReference>
<evidence type="ECO:0000256" key="7">
    <source>
        <dbReference type="ARBA" id="ARBA00023048"/>
    </source>
</evidence>
<dbReference type="Gene3D" id="3.90.540.10">
    <property type="entry name" value="Colicin/pyocin, DNase domain"/>
    <property type="match status" value="1"/>
</dbReference>
<evidence type="ECO:0000259" key="8">
    <source>
        <dbReference type="Pfam" id="PF06958"/>
    </source>
</evidence>
<dbReference type="InterPro" id="IPR003060">
    <property type="entry name" value="Pyocin_killer"/>
</dbReference>
<dbReference type="GO" id="GO:0016787">
    <property type="term" value="F:hydrolase activity"/>
    <property type="evidence" value="ECO:0007669"/>
    <property type="project" value="UniProtKB-KW"/>
</dbReference>
<keyword evidence="6" id="KW-0044">Antibiotic</keyword>
<keyword evidence="2" id="KW-0929">Antimicrobial</keyword>
<feature type="domain" description="Pyosin/cloacin translocation" evidence="8">
    <location>
        <begin position="24"/>
        <end position="163"/>
    </location>
</feature>
<evidence type="ECO:0000256" key="1">
    <source>
        <dbReference type="ARBA" id="ARBA00006811"/>
    </source>
</evidence>
<organism evidence="9">
    <name type="scientific">Escherichia coli</name>
    <dbReference type="NCBI Taxonomy" id="562"/>
    <lineage>
        <taxon>Bacteria</taxon>
        <taxon>Pseudomonadati</taxon>
        <taxon>Pseudomonadota</taxon>
        <taxon>Gammaproteobacteria</taxon>
        <taxon>Enterobacterales</taxon>
        <taxon>Enterobacteriaceae</taxon>
        <taxon>Escherichia</taxon>
    </lineage>
</organism>
<evidence type="ECO:0000256" key="4">
    <source>
        <dbReference type="ARBA" id="ARBA00022759"/>
    </source>
</evidence>
<accession>A0A2R4PEG9</accession>
<evidence type="ECO:0000256" key="2">
    <source>
        <dbReference type="ARBA" id="ARBA00022529"/>
    </source>
</evidence>
<dbReference type="InterPro" id="IPR037146">
    <property type="entry name" value="Colicin/pyocin_DNase_dom_sf"/>
</dbReference>
<dbReference type="InterPro" id="IPR016128">
    <property type="entry name" value="Pyosin/cloacin_T_dom"/>
</dbReference>
<dbReference type="GO" id="GO:0042742">
    <property type="term" value="P:defense response to bacterium"/>
    <property type="evidence" value="ECO:0007669"/>
    <property type="project" value="UniProtKB-KW"/>
</dbReference>
<keyword evidence="9" id="KW-0614">Plasmid</keyword>
<dbReference type="GO" id="GO:0031640">
    <property type="term" value="P:killing of cells of another organism"/>
    <property type="evidence" value="ECO:0007669"/>
    <property type="project" value="UniProtKB-KW"/>
</dbReference>
<dbReference type="SUPFAM" id="SSF69369">
    <property type="entry name" value="Cloacin translocation domain"/>
    <property type="match status" value="1"/>
</dbReference>
<keyword evidence="5" id="KW-0378">Hydrolase</keyword>
<keyword evidence="7" id="KW-0078">Bacteriocin</keyword>
<reference evidence="9" key="1">
    <citation type="submission" date="2017-11" db="EMBL/GenBank/DDBJ databases">
        <title>Comparison of blaNDM-1 plasmids.</title>
        <authorList>
            <person name="Hasman H."/>
            <person name="Overballe-Petersen S."/>
            <person name="Hansen F."/>
            <person name="Hammerum A.M."/>
        </authorList>
    </citation>
    <scope>NUCLEOTIDE SEQUENCE</scope>
    <source>
        <strain evidence="9">AMA1416</strain>
        <plasmid evidence="9">pAMA1416</plasmid>
    </source>
</reference>
<dbReference type="Pfam" id="PF06958">
    <property type="entry name" value="Pyocin_S"/>
    <property type="match status" value="1"/>
</dbReference>
<comment type="similarity">
    <text evidence="1">Belongs to the colicin/pyosin nuclease family.</text>
</comment>
<sequence>MVPGRDISSMMPGDAFGLPDTAALNKAADQKTSVSMPVRGRLVMNDSGILDVQLVKTNTAGAVKVARAVLDKETGYWGYTLPAVADVPAQTIFVSPADALGANGPLTLSGPVPLPERILHTGDQISAPQATDKTVTPVADDLDFDDIILVFPPESGLKPLYVMYRSPRNMPGTVSGKGQNVGNNWMGGASTGDGAPVPSQIADKLRGKTFGSFDSSRRAFWKAVADDSALSKQFSEADINQMKAGRAPTADFLESVGKRVKTELHHEKEISQGGAVMDVDNIKALTPKNHIETHKGK</sequence>
<name>A0A2R4PEG9_ECOLX</name>
<dbReference type="InterPro" id="IPR036302">
    <property type="entry name" value="Pyosin/cloacin_T_dom_sf"/>
</dbReference>
<evidence type="ECO:0000256" key="5">
    <source>
        <dbReference type="ARBA" id="ARBA00022801"/>
    </source>
</evidence>
<dbReference type="Pfam" id="PF21431">
    <property type="entry name" value="Col-Pyo_DNase"/>
    <property type="match status" value="1"/>
</dbReference>
<dbReference type="EMBL" id="MG462728">
    <property type="protein sequence ID" value="AVX50062.1"/>
    <property type="molecule type" value="Genomic_DNA"/>
</dbReference>
<evidence type="ECO:0000313" key="9">
    <source>
        <dbReference type="EMBL" id="AVX50062.1"/>
    </source>
</evidence>
<dbReference type="InterPro" id="IPR044925">
    <property type="entry name" value="His-Me_finger_sf"/>
</dbReference>
<keyword evidence="4" id="KW-0255">Endonuclease</keyword>
<proteinExistence type="inferred from homology"/>
<dbReference type="GO" id="GO:0005102">
    <property type="term" value="F:signaling receptor binding"/>
    <property type="evidence" value="ECO:0007669"/>
    <property type="project" value="InterPro"/>
</dbReference>
<evidence type="ECO:0000256" key="3">
    <source>
        <dbReference type="ARBA" id="ARBA00022722"/>
    </source>
</evidence>
<dbReference type="GO" id="GO:0004519">
    <property type="term" value="F:endonuclease activity"/>
    <property type="evidence" value="ECO:0007669"/>
    <property type="project" value="UniProtKB-KW"/>
</dbReference>